<dbReference type="GO" id="GO:0016989">
    <property type="term" value="F:sigma factor antagonist activity"/>
    <property type="evidence" value="ECO:0007669"/>
    <property type="project" value="TreeGrafter"/>
</dbReference>
<dbReference type="EMBL" id="CP035467">
    <property type="protein sequence ID" value="QCW81143.1"/>
    <property type="molecule type" value="Genomic_DNA"/>
</dbReference>
<proteinExistence type="predicted"/>
<keyword evidence="2" id="KW-0472">Membrane</keyword>
<feature type="transmembrane region" description="Helical" evidence="2">
    <location>
        <begin position="105"/>
        <end position="125"/>
    </location>
</feature>
<dbReference type="OrthoDB" id="8641865at2"/>
<dbReference type="InterPro" id="IPR006860">
    <property type="entry name" value="FecR"/>
</dbReference>
<dbReference type="AlphaFoldDB" id="A0A4P9ULB0"/>
<protein>
    <submittedName>
        <fullName evidence="6">FecR family protein</fullName>
    </submittedName>
</protein>
<reference evidence="7" key="1">
    <citation type="journal article" date="2019" name="J. Bacteriol.">
        <title>A Mutagenic Screen Identifies a TonB-Dependent Receptor Required for the Lanthanide Metal Switch in the Type I Methanotroph 'Methylotuvimicrobium buryatense' 5GB1C.</title>
        <authorList>
            <person name="Groom J.D."/>
            <person name="Ford S.M."/>
            <person name="Pesesky M.W."/>
            <person name="Lidstrom M.E."/>
        </authorList>
    </citation>
    <scope>NUCLEOTIDE SEQUENCE [LARGE SCALE GENOMIC DNA]</scope>
    <source>
        <strain evidence="7">5GB1C</strain>
    </source>
</reference>
<dbReference type="Gene3D" id="2.60.120.1440">
    <property type="match status" value="1"/>
</dbReference>
<dbReference type="Pfam" id="PF16220">
    <property type="entry name" value="DUF4880"/>
    <property type="match status" value="1"/>
</dbReference>
<dbReference type="InterPro" id="IPR032623">
    <property type="entry name" value="FecR_N"/>
</dbReference>
<dbReference type="InterPro" id="IPR032508">
    <property type="entry name" value="FecR_C"/>
</dbReference>
<evidence type="ECO:0000259" key="3">
    <source>
        <dbReference type="Pfam" id="PF04773"/>
    </source>
</evidence>
<dbReference type="InterPro" id="IPR012373">
    <property type="entry name" value="Ferrdict_sens_TM"/>
</dbReference>
<keyword evidence="2" id="KW-1133">Transmembrane helix</keyword>
<keyword evidence="2" id="KW-0812">Transmembrane</keyword>
<evidence type="ECO:0000313" key="6">
    <source>
        <dbReference type="EMBL" id="QCW81143.1"/>
    </source>
</evidence>
<dbReference type="Proteomes" id="UP000305881">
    <property type="component" value="Chromosome"/>
</dbReference>
<evidence type="ECO:0000259" key="4">
    <source>
        <dbReference type="Pfam" id="PF16220"/>
    </source>
</evidence>
<feature type="domain" description="FecR N-terminal" evidence="4">
    <location>
        <begin position="11"/>
        <end position="50"/>
    </location>
</feature>
<feature type="domain" description="FecR protein" evidence="3">
    <location>
        <begin position="133"/>
        <end position="225"/>
    </location>
</feature>
<name>A0A4P9ULB0_METBY</name>
<dbReference type="PIRSF" id="PIRSF018266">
    <property type="entry name" value="FecR"/>
    <property type="match status" value="1"/>
</dbReference>
<feature type="region of interest" description="Disordered" evidence="1">
    <location>
        <begin position="80"/>
        <end position="100"/>
    </location>
</feature>
<evidence type="ECO:0000313" key="7">
    <source>
        <dbReference type="Proteomes" id="UP000305881"/>
    </source>
</evidence>
<sequence length="339" mass="37473">MLPDNNETLEDEALVWLARMTSGEFGLTQERELERWLAQGENRRRALAEAFDLWQALGRLQDSKVIARYLDKNDEAGADSKNLPATLKAGPKQPKPAGKKRTSRWASLAVAACLIVLVGWLNPYAGIQPWLADYRTAIGARETVKLADGSRIYLNSGSALNTLYTPETRRVELISGEAEFVVGKNPGRPFIVTAGGHEIQALGTEFIVRKQSREISVTVVESAVQVAQPDYPFGAVVLHPGEQVRAVAGQRPGAVVPVKLEKVRAWRDNRLVFESEPLDKVVEEINRYRPGRVILVDKTLAAHRVSGVFDIDRIDRILAVISQTLPVKSAGIGNYVMLY</sequence>
<dbReference type="RefSeq" id="WP_017841128.1">
    <property type="nucleotide sequence ID" value="NZ_CP035467.1"/>
</dbReference>
<dbReference type="STRING" id="675511.GCA_000341735_02625"/>
<evidence type="ECO:0000256" key="2">
    <source>
        <dbReference type="SAM" id="Phobius"/>
    </source>
</evidence>
<evidence type="ECO:0000256" key="1">
    <source>
        <dbReference type="SAM" id="MobiDB-lite"/>
    </source>
</evidence>
<dbReference type="Pfam" id="PF04773">
    <property type="entry name" value="FecR"/>
    <property type="match status" value="1"/>
</dbReference>
<organism evidence="6 7">
    <name type="scientific">Methylotuvimicrobium buryatense</name>
    <name type="common">Methylomicrobium buryatense</name>
    <dbReference type="NCBI Taxonomy" id="95641"/>
    <lineage>
        <taxon>Bacteria</taxon>
        <taxon>Pseudomonadati</taxon>
        <taxon>Pseudomonadota</taxon>
        <taxon>Gammaproteobacteria</taxon>
        <taxon>Methylococcales</taxon>
        <taxon>Methylococcaceae</taxon>
        <taxon>Methylotuvimicrobium</taxon>
    </lineage>
</organism>
<keyword evidence="7" id="KW-1185">Reference proteome</keyword>
<gene>
    <name evidence="6" type="ORF">EQU24_01905</name>
</gene>
<evidence type="ECO:0000259" key="5">
    <source>
        <dbReference type="Pfam" id="PF16344"/>
    </source>
</evidence>
<dbReference type="PANTHER" id="PTHR30273:SF2">
    <property type="entry name" value="PROTEIN FECR"/>
    <property type="match status" value="1"/>
</dbReference>
<feature type="domain" description="Protein FecR C-terminal" evidence="5">
    <location>
        <begin position="270"/>
        <end position="329"/>
    </location>
</feature>
<dbReference type="Pfam" id="PF16344">
    <property type="entry name" value="FecR_C"/>
    <property type="match status" value="1"/>
</dbReference>
<dbReference type="KEGG" id="mbur:EQU24_01905"/>
<accession>A0A4P9ULB0</accession>
<dbReference type="Gene3D" id="3.55.50.30">
    <property type="match status" value="1"/>
</dbReference>
<dbReference type="PANTHER" id="PTHR30273">
    <property type="entry name" value="PERIPLASMIC SIGNAL SENSOR AND SIGMA FACTOR ACTIVATOR FECR-RELATED"/>
    <property type="match status" value="1"/>
</dbReference>